<proteinExistence type="predicted"/>
<sequence>MGLSSFHHLLEKRKCAQCEQSLEDILINPNCDHVVCGPCLRLIPQRCPACKGELIAKELAPDRAFKALWRHHLNMVNLPSKASSTGVRQSVGCHQSLNANDNTKLLKAHHKRNAKGETVLHQYCSMGFTKKKAFDLQKLKSMIDDGANPNTHDAGGVTPMHEAILYDELDILKVLLDGGGRVNCYRVPPYTLLHLAVVRYEPEEITEDSTPHKILRTLLDYGADKNAKDCYHRRPIDLAKKNKSIIELLTSYKPVPVIRNELLAPEMPIAVLSCLDDKSSSEVMKNFVNRFKIKLVPPKGGLKQEVTHVVVAQNPCEPTFIVRQAILSGCFIVTFSWIEESLKHNCILPADDFEISEPLLSNSTEGFVSRRARISLKQLMPKLFAGGQFHILSNNVVQHISHKEKDQIVKLIETGGGTILSREPRNADTGEGEPMLFHAKEGSMFEKCSILILFKTEPPMRYNMPHMKHVPIQWFYDCIDSYSIVEW</sequence>
<dbReference type="GO" id="GO:0070531">
    <property type="term" value="C:BRCA1-A complex"/>
    <property type="evidence" value="ECO:0007669"/>
    <property type="project" value="TreeGrafter"/>
</dbReference>
<dbReference type="InterPro" id="IPR036420">
    <property type="entry name" value="BRCT_dom_sf"/>
</dbReference>
<dbReference type="SMART" id="SM00292">
    <property type="entry name" value="BRCT"/>
    <property type="match status" value="2"/>
</dbReference>
<dbReference type="EMBL" id="GDHC01013804">
    <property type="protein sequence ID" value="JAQ04825.1"/>
    <property type="molecule type" value="Transcribed_RNA"/>
</dbReference>
<dbReference type="PANTHER" id="PTHR24171">
    <property type="entry name" value="ANKYRIN REPEAT DOMAIN-CONTAINING PROTEIN 39-RELATED"/>
    <property type="match status" value="1"/>
</dbReference>
<dbReference type="PROSITE" id="PS50172">
    <property type="entry name" value="BRCT"/>
    <property type="match status" value="2"/>
</dbReference>
<dbReference type="Gene3D" id="3.30.40.10">
    <property type="entry name" value="Zinc/RING finger domain, C3HC4 (zinc finger)"/>
    <property type="match status" value="1"/>
</dbReference>
<dbReference type="GO" id="GO:0004842">
    <property type="term" value="F:ubiquitin-protein transferase activity"/>
    <property type="evidence" value="ECO:0007669"/>
    <property type="project" value="TreeGrafter"/>
</dbReference>
<evidence type="ECO:0000313" key="10">
    <source>
        <dbReference type="EMBL" id="JAQ04825.1"/>
    </source>
</evidence>
<dbReference type="InterPro" id="IPR017907">
    <property type="entry name" value="Znf_RING_CS"/>
</dbReference>
<dbReference type="InterPro" id="IPR013083">
    <property type="entry name" value="Znf_RING/FYVE/PHD"/>
</dbReference>
<keyword evidence="5 6" id="KW-0040">ANK repeat</keyword>
<dbReference type="InterPro" id="IPR036770">
    <property type="entry name" value="Ankyrin_rpt-contain_sf"/>
</dbReference>
<dbReference type="PROSITE" id="PS50297">
    <property type="entry name" value="ANK_REP_REGION"/>
    <property type="match status" value="1"/>
</dbReference>
<keyword evidence="3 7" id="KW-0863">Zinc-finger</keyword>
<dbReference type="InterPro" id="IPR002110">
    <property type="entry name" value="Ankyrin_rpt"/>
</dbReference>
<evidence type="ECO:0000256" key="6">
    <source>
        <dbReference type="PROSITE-ProRule" id="PRU00023"/>
    </source>
</evidence>
<dbReference type="PROSITE" id="PS00518">
    <property type="entry name" value="ZF_RING_1"/>
    <property type="match status" value="1"/>
</dbReference>
<name>A0A146LB78_LYGHE</name>
<dbReference type="GO" id="GO:0085020">
    <property type="term" value="P:protein K6-linked ubiquitination"/>
    <property type="evidence" value="ECO:0007669"/>
    <property type="project" value="TreeGrafter"/>
</dbReference>
<dbReference type="Gene3D" id="1.25.40.20">
    <property type="entry name" value="Ankyrin repeat-containing domain"/>
    <property type="match status" value="1"/>
</dbReference>
<evidence type="ECO:0000256" key="3">
    <source>
        <dbReference type="ARBA" id="ARBA00022771"/>
    </source>
</evidence>
<dbReference type="PROSITE" id="PS50088">
    <property type="entry name" value="ANK_REPEAT"/>
    <property type="match status" value="1"/>
</dbReference>
<evidence type="ECO:0000256" key="2">
    <source>
        <dbReference type="ARBA" id="ARBA00022737"/>
    </source>
</evidence>
<evidence type="ECO:0000259" key="8">
    <source>
        <dbReference type="PROSITE" id="PS50089"/>
    </source>
</evidence>
<organism evidence="10">
    <name type="scientific">Lygus hesperus</name>
    <name type="common">Western plant bug</name>
    <dbReference type="NCBI Taxonomy" id="30085"/>
    <lineage>
        <taxon>Eukaryota</taxon>
        <taxon>Metazoa</taxon>
        <taxon>Ecdysozoa</taxon>
        <taxon>Arthropoda</taxon>
        <taxon>Hexapoda</taxon>
        <taxon>Insecta</taxon>
        <taxon>Pterygota</taxon>
        <taxon>Neoptera</taxon>
        <taxon>Paraneoptera</taxon>
        <taxon>Hemiptera</taxon>
        <taxon>Heteroptera</taxon>
        <taxon>Panheteroptera</taxon>
        <taxon>Cimicomorpha</taxon>
        <taxon>Miridae</taxon>
        <taxon>Mirini</taxon>
        <taxon>Lygus</taxon>
    </lineage>
</organism>
<feature type="repeat" description="ANK" evidence="6">
    <location>
        <begin position="155"/>
        <end position="187"/>
    </location>
</feature>
<dbReference type="Pfam" id="PF12796">
    <property type="entry name" value="Ank_2"/>
    <property type="match status" value="1"/>
</dbReference>
<feature type="domain" description="BRCT" evidence="9">
    <location>
        <begin position="379"/>
        <end position="487"/>
    </location>
</feature>
<evidence type="ECO:0000256" key="7">
    <source>
        <dbReference type="PROSITE-ProRule" id="PRU00175"/>
    </source>
</evidence>
<dbReference type="SUPFAM" id="SSF57850">
    <property type="entry name" value="RING/U-box"/>
    <property type="match status" value="1"/>
</dbReference>
<dbReference type="SUPFAM" id="SSF52113">
    <property type="entry name" value="BRCT domain"/>
    <property type="match status" value="2"/>
</dbReference>
<evidence type="ECO:0000256" key="1">
    <source>
        <dbReference type="ARBA" id="ARBA00022723"/>
    </source>
</evidence>
<keyword evidence="2" id="KW-0677">Repeat</keyword>
<dbReference type="GO" id="GO:0008270">
    <property type="term" value="F:zinc ion binding"/>
    <property type="evidence" value="ECO:0007669"/>
    <property type="project" value="UniProtKB-KW"/>
</dbReference>
<dbReference type="SUPFAM" id="SSF48403">
    <property type="entry name" value="Ankyrin repeat"/>
    <property type="match status" value="1"/>
</dbReference>
<keyword evidence="1" id="KW-0479">Metal-binding</keyword>
<dbReference type="PROSITE" id="PS50089">
    <property type="entry name" value="ZF_RING_2"/>
    <property type="match status" value="1"/>
</dbReference>
<reference evidence="10" key="1">
    <citation type="journal article" date="2016" name="Gigascience">
        <title>De novo construction of an expanded transcriptome assembly for the western tarnished plant bug, Lygus hesperus.</title>
        <authorList>
            <person name="Tassone E.E."/>
            <person name="Geib S.M."/>
            <person name="Hall B."/>
            <person name="Fabrick J.A."/>
            <person name="Brent C.S."/>
            <person name="Hull J.J."/>
        </authorList>
    </citation>
    <scope>NUCLEOTIDE SEQUENCE</scope>
</reference>
<dbReference type="InterPro" id="IPR001841">
    <property type="entry name" value="Znf_RING"/>
</dbReference>
<feature type="domain" description="RING-type" evidence="8">
    <location>
        <begin position="15"/>
        <end position="51"/>
    </location>
</feature>
<protein>
    <submittedName>
        <fullName evidence="10">BRCA1-associated RING domain protein 1</fullName>
    </submittedName>
</protein>
<evidence type="ECO:0000259" key="9">
    <source>
        <dbReference type="PROSITE" id="PS50172"/>
    </source>
</evidence>
<accession>A0A146LB78</accession>
<dbReference type="AlphaFoldDB" id="A0A146LB78"/>
<evidence type="ECO:0000256" key="5">
    <source>
        <dbReference type="ARBA" id="ARBA00023043"/>
    </source>
</evidence>
<gene>
    <name evidence="10" type="primary">BARD1</name>
    <name evidence="10" type="ORF">g.24498</name>
</gene>
<dbReference type="Pfam" id="PF00533">
    <property type="entry name" value="BRCT"/>
    <property type="match status" value="1"/>
</dbReference>
<dbReference type="Gene3D" id="3.40.50.10190">
    <property type="entry name" value="BRCT domain"/>
    <property type="match status" value="2"/>
</dbReference>
<dbReference type="PANTHER" id="PTHR24171:SF8">
    <property type="entry name" value="BRCA1-ASSOCIATED RING DOMAIN PROTEIN 1"/>
    <property type="match status" value="1"/>
</dbReference>
<dbReference type="GO" id="GO:0031436">
    <property type="term" value="C:BRCA1-BARD1 complex"/>
    <property type="evidence" value="ECO:0007669"/>
    <property type="project" value="TreeGrafter"/>
</dbReference>
<evidence type="ECO:0000256" key="4">
    <source>
        <dbReference type="ARBA" id="ARBA00022833"/>
    </source>
</evidence>
<keyword evidence="4" id="KW-0862">Zinc</keyword>
<dbReference type="InterPro" id="IPR001357">
    <property type="entry name" value="BRCT_dom"/>
</dbReference>
<feature type="domain" description="BRCT" evidence="9">
    <location>
        <begin position="302"/>
        <end position="355"/>
    </location>
</feature>
<dbReference type="SMART" id="SM00248">
    <property type="entry name" value="ANK"/>
    <property type="match status" value="3"/>
</dbReference>